<organism evidence="2 3">
    <name type="scientific">Symbiodinium microadriaticum</name>
    <name type="common">Dinoflagellate</name>
    <name type="synonym">Zooxanthella microadriatica</name>
    <dbReference type="NCBI Taxonomy" id="2951"/>
    <lineage>
        <taxon>Eukaryota</taxon>
        <taxon>Sar</taxon>
        <taxon>Alveolata</taxon>
        <taxon>Dinophyceae</taxon>
        <taxon>Suessiales</taxon>
        <taxon>Symbiodiniaceae</taxon>
        <taxon>Symbiodinium</taxon>
    </lineage>
</organism>
<protein>
    <submittedName>
        <fullName evidence="2">Uncharacterized protein</fullName>
    </submittedName>
</protein>
<proteinExistence type="predicted"/>
<dbReference type="AlphaFoldDB" id="A0A1Q9A1Q5"/>
<comment type="caution">
    <text evidence="2">The sequence shown here is derived from an EMBL/GenBank/DDBJ whole genome shotgun (WGS) entry which is preliminary data.</text>
</comment>
<accession>A0A1Q9A1Q5</accession>
<sequence length="32" mass="3562">KTLGLGPQARRERATGPKKGFDWSDAATFSRR</sequence>
<name>A0A1Q9A1Q5_SYMMI</name>
<dbReference type="EMBL" id="LSRX01008610">
    <property type="protein sequence ID" value="OLP48398.1"/>
    <property type="molecule type" value="Genomic_DNA"/>
</dbReference>
<evidence type="ECO:0000256" key="1">
    <source>
        <dbReference type="SAM" id="MobiDB-lite"/>
    </source>
</evidence>
<reference evidence="2 3" key="1">
    <citation type="submission" date="2016-02" db="EMBL/GenBank/DDBJ databases">
        <title>Genome analysis of coral dinoflagellate symbionts highlights evolutionary adaptations to a symbiotic lifestyle.</title>
        <authorList>
            <person name="Aranda M."/>
            <person name="Li Y."/>
            <person name="Liew Y.J."/>
            <person name="Baumgarten S."/>
            <person name="Simakov O."/>
            <person name="Wilson M."/>
            <person name="Piel J."/>
            <person name="Ashoor H."/>
            <person name="Bougouffa S."/>
            <person name="Bajic V.B."/>
            <person name="Ryu T."/>
            <person name="Ravasi T."/>
            <person name="Bayer T."/>
            <person name="Micklem G."/>
            <person name="Kim H."/>
            <person name="Bhak J."/>
            <person name="Lajeunesse T.C."/>
            <person name="Voolstra C.R."/>
        </authorList>
    </citation>
    <scope>NUCLEOTIDE SEQUENCE [LARGE SCALE GENOMIC DNA]</scope>
    <source>
        <strain evidence="2 3">CCMP2467</strain>
    </source>
</reference>
<feature type="non-terminal residue" evidence="2">
    <location>
        <position position="32"/>
    </location>
</feature>
<feature type="non-terminal residue" evidence="2">
    <location>
        <position position="1"/>
    </location>
</feature>
<feature type="region of interest" description="Disordered" evidence="1">
    <location>
        <begin position="1"/>
        <end position="32"/>
    </location>
</feature>
<evidence type="ECO:0000313" key="2">
    <source>
        <dbReference type="EMBL" id="OLP48398.1"/>
    </source>
</evidence>
<evidence type="ECO:0000313" key="3">
    <source>
        <dbReference type="Proteomes" id="UP000186817"/>
    </source>
</evidence>
<dbReference type="Proteomes" id="UP000186817">
    <property type="component" value="Unassembled WGS sequence"/>
</dbReference>
<gene>
    <name evidence="2" type="ORF">AK812_SmicGene48690</name>
</gene>
<feature type="compositionally biased region" description="Basic and acidic residues" evidence="1">
    <location>
        <begin position="9"/>
        <end position="22"/>
    </location>
</feature>
<keyword evidence="3" id="KW-1185">Reference proteome</keyword>